<accession>A0A3Q0IQS0</accession>
<sequence>MVYSITWTHNDVPLTASYRKYQIGSDLVIRRVDRHQDIGKYNCVATSPDGELETSGSAVLSVHYDLGSHIRSCVDPLLLYGHFWWIDDIDDEVLTSGLANIIGGDTLIETDDLGSHIRSCVDPLLLYGHFWWIDDINDEVLTSGLANIIGGDTLIETCLGTPVTWHVFPNGMKHSLAFIINIKEFEKAKPSHIKKAGLTNPSTVLVNINCHLTPPDVHFVLNSLLVSIKQHNVIGKHHRPGCFFTCFLCSKWAEIETIPRDKVVVKDSDAMLDCQYKNYDVLEWYYQDNGPITNSTSYTVHQNGSLVIHRVESSKQGLYSCVGIKADSPEPPQTFSAQVSLYKYHHQRHRVDLTSWSGGPQHSSLSSHDGKLTIKDASISRHGGNYSCVAENLAGSKRVEFTLIVTAPPVITAHPQSLIVDEGSKVILRCGVSASPYPATQIRWKKGETLLPLESGHSVSHVTNGTLIIHDVEFGDRGEYACVVNTSGYEAVLSRTAMLQIKERLKFSPRPGAKKLELGSNDKIHCKAKGAEQPVIKWGKINSYGDLTDVFPSHIEDINGTLHFTGVTMKDKGKYVCTASNSVASINVTIDVDVFISPNFTVVPDDPIEAFEGYPIMINCAAEGLPQPNLQWDSWDKNAKMNDFDKVR</sequence>
<dbReference type="KEGG" id="dci:108252260"/>
<evidence type="ECO:0000256" key="2">
    <source>
        <dbReference type="ARBA" id="ARBA00022737"/>
    </source>
</evidence>
<dbReference type="AlphaFoldDB" id="A0A3Q0IQS0"/>
<dbReference type="Pfam" id="PF07679">
    <property type="entry name" value="I-set"/>
    <property type="match status" value="2"/>
</dbReference>
<evidence type="ECO:0000256" key="1">
    <source>
        <dbReference type="ARBA" id="ARBA00022729"/>
    </source>
</evidence>
<proteinExistence type="predicted"/>
<dbReference type="InterPro" id="IPR003599">
    <property type="entry name" value="Ig_sub"/>
</dbReference>
<dbReference type="Proteomes" id="UP000079169">
    <property type="component" value="Unplaced"/>
</dbReference>
<dbReference type="SUPFAM" id="SSF48726">
    <property type="entry name" value="Immunoglobulin"/>
    <property type="match status" value="5"/>
</dbReference>
<dbReference type="GeneID" id="108252260"/>
<keyword evidence="2" id="KW-0677">Repeat</keyword>
<feature type="domain" description="Ig-like" evidence="5">
    <location>
        <begin position="1"/>
        <end position="61"/>
    </location>
</feature>
<dbReference type="InterPro" id="IPR013098">
    <property type="entry name" value="Ig_I-set"/>
</dbReference>
<dbReference type="PaxDb" id="121845-A0A3Q0IQS0"/>
<feature type="domain" description="Ig-like" evidence="5">
    <location>
        <begin position="409"/>
        <end position="494"/>
    </location>
</feature>
<keyword evidence="6" id="KW-1185">Reference proteome</keyword>
<evidence type="ECO:0000256" key="3">
    <source>
        <dbReference type="ARBA" id="ARBA00023157"/>
    </source>
</evidence>
<dbReference type="InterPro" id="IPR003598">
    <property type="entry name" value="Ig_sub2"/>
</dbReference>
<dbReference type="SMART" id="SM00409">
    <property type="entry name" value="IG"/>
    <property type="match status" value="3"/>
</dbReference>
<keyword evidence="3" id="KW-1015">Disulfide bond</keyword>
<name>A0A3Q0IQS0_DIACI</name>
<reference evidence="7" key="1">
    <citation type="submission" date="2025-08" db="UniProtKB">
        <authorList>
            <consortium name="RefSeq"/>
        </authorList>
    </citation>
    <scope>IDENTIFICATION</scope>
</reference>
<evidence type="ECO:0000313" key="7">
    <source>
        <dbReference type="RefSeq" id="XP_026678636.1"/>
    </source>
</evidence>
<keyword evidence="1" id="KW-0732">Signal</keyword>
<dbReference type="PANTHER" id="PTHR12231">
    <property type="entry name" value="CTX-RELATED TYPE I TRANSMEMBRANE PROTEIN"/>
    <property type="match status" value="1"/>
</dbReference>
<organism evidence="6 7">
    <name type="scientific">Diaphorina citri</name>
    <name type="common">Asian citrus psyllid</name>
    <dbReference type="NCBI Taxonomy" id="121845"/>
    <lineage>
        <taxon>Eukaryota</taxon>
        <taxon>Metazoa</taxon>
        <taxon>Ecdysozoa</taxon>
        <taxon>Arthropoda</taxon>
        <taxon>Hexapoda</taxon>
        <taxon>Insecta</taxon>
        <taxon>Pterygota</taxon>
        <taxon>Neoptera</taxon>
        <taxon>Paraneoptera</taxon>
        <taxon>Hemiptera</taxon>
        <taxon>Sternorrhyncha</taxon>
        <taxon>Psylloidea</taxon>
        <taxon>Psyllidae</taxon>
        <taxon>Diaphorininae</taxon>
        <taxon>Diaphorina</taxon>
    </lineage>
</organism>
<evidence type="ECO:0000256" key="4">
    <source>
        <dbReference type="ARBA" id="ARBA00023319"/>
    </source>
</evidence>
<dbReference type="RefSeq" id="XP_026678636.1">
    <property type="nucleotide sequence ID" value="XM_026822835.1"/>
</dbReference>
<evidence type="ECO:0000259" key="5">
    <source>
        <dbReference type="PROSITE" id="PS50835"/>
    </source>
</evidence>
<feature type="domain" description="Ig-like" evidence="5">
    <location>
        <begin position="598"/>
        <end position="632"/>
    </location>
</feature>
<keyword evidence="4" id="KW-0393">Immunoglobulin domain</keyword>
<feature type="domain" description="Ig-like" evidence="5">
    <location>
        <begin position="509"/>
        <end position="589"/>
    </location>
</feature>
<gene>
    <name evidence="7" type="primary">LOC108252260</name>
</gene>
<dbReference type="CDD" id="cd00096">
    <property type="entry name" value="Ig"/>
    <property type="match status" value="1"/>
</dbReference>
<evidence type="ECO:0000313" key="6">
    <source>
        <dbReference type="Proteomes" id="UP000079169"/>
    </source>
</evidence>
<dbReference type="InterPro" id="IPR007110">
    <property type="entry name" value="Ig-like_dom"/>
</dbReference>
<dbReference type="Pfam" id="PF13927">
    <property type="entry name" value="Ig_3"/>
    <property type="match status" value="1"/>
</dbReference>
<dbReference type="InterPro" id="IPR036179">
    <property type="entry name" value="Ig-like_dom_sf"/>
</dbReference>
<dbReference type="InterPro" id="IPR013783">
    <property type="entry name" value="Ig-like_fold"/>
</dbReference>
<dbReference type="SMART" id="SM00408">
    <property type="entry name" value="IGc2"/>
    <property type="match status" value="4"/>
</dbReference>
<protein>
    <submittedName>
        <fullName evidence="7">Inactive tyrosine-protein kinase 7-like</fullName>
    </submittedName>
</protein>
<dbReference type="PANTHER" id="PTHR12231:SF253">
    <property type="entry name" value="DPR-INTERACTING PROTEIN ETA, ISOFORM B-RELATED"/>
    <property type="match status" value="1"/>
</dbReference>
<dbReference type="STRING" id="121845.A0A3Q0IQS0"/>
<dbReference type="PROSITE" id="PS50835">
    <property type="entry name" value="IG_LIKE"/>
    <property type="match status" value="4"/>
</dbReference>
<dbReference type="InterPro" id="IPR051170">
    <property type="entry name" value="Neural/epithelial_adhesion"/>
</dbReference>
<dbReference type="Gene3D" id="2.60.40.10">
    <property type="entry name" value="Immunoglobulins"/>
    <property type="match status" value="5"/>
</dbReference>